<evidence type="ECO:0000259" key="10">
    <source>
        <dbReference type="PROSITE" id="PS50109"/>
    </source>
</evidence>
<dbReference type="SMART" id="SM00388">
    <property type="entry name" value="HisKA"/>
    <property type="match status" value="1"/>
</dbReference>
<dbReference type="SMART" id="SM00387">
    <property type="entry name" value="HATPase_c"/>
    <property type="match status" value="1"/>
</dbReference>
<keyword evidence="5" id="KW-0808">Transferase</keyword>
<dbReference type="InterPro" id="IPR003660">
    <property type="entry name" value="HAMP_dom"/>
</dbReference>
<dbReference type="SMART" id="SM00304">
    <property type="entry name" value="HAMP"/>
    <property type="match status" value="1"/>
</dbReference>
<evidence type="ECO:0000256" key="7">
    <source>
        <dbReference type="PROSITE-ProRule" id="PRU00169"/>
    </source>
</evidence>
<proteinExistence type="predicted"/>
<dbReference type="GO" id="GO:0000155">
    <property type="term" value="F:phosphorelay sensor kinase activity"/>
    <property type="evidence" value="ECO:0007669"/>
    <property type="project" value="InterPro"/>
</dbReference>
<dbReference type="InterPro" id="IPR005467">
    <property type="entry name" value="His_kinase_dom"/>
</dbReference>
<dbReference type="InterPro" id="IPR036890">
    <property type="entry name" value="HATPase_C_sf"/>
</dbReference>
<sequence length="619" mass="67503">MLLGVLPVLITAVLLGVYFSYSRIQDAEQALRERGAAQARYLATAAEYGVVTYNQKFLQNLLNAQHAETGVDFAAIYDTRFKLLASAGEVPSALQGATEPMEVGDRLVFTAPIDMAPLHATDMFTLHENAPDTSGRRIGWVRVGVSLQHLAAINRTTLLTSAGICLLVMMLGIALALRLSRNVTKPIREMLAVVHAIGAGNLHARVEHDAGGELGALQVGINQMTEDLTASRVGMQQRIREATAALAEQKEAAEHANIAKSKFLAAASHDLRQPIHALGLFLAALKNELHESEQLRILANIEASVAAMEGLFNSLLDISRLDAGVLEVHERVFPVNRVLDRIRTEFTHQAEAKGLKLLVVPSRALLHTDPLLLQRVMFNLVSNAVRYTDSGGVVVGCRRRNARVLIEVWDSGRGIPEDRQQDIFEEFVQLHNPERARGNGLGLGLAIVERVTRLLDCPLSLRSYPQHGSVFSISVAQSEPGAVVEDLRDSGRRTLSGQLHGLVVVIDDDEEILTAMRSLLTGWGLQVVSATRGCDALAQLERAPDVLLCDYRLRDGEIGLDVIARFRSIFGADIPAVLITGDTAPESVRTIKVSGHALLYKPVRPAKLRVLLSKMLPHL</sequence>
<dbReference type="InterPro" id="IPR004358">
    <property type="entry name" value="Sig_transdc_His_kin-like_C"/>
</dbReference>
<dbReference type="Pfam" id="PF02518">
    <property type="entry name" value="HATPase_c"/>
    <property type="match status" value="1"/>
</dbReference>
<dbReference type="PANTHER" id="PTHR43047">
    <property type="entry name" value="TWO-COMPONENT HISTIDINE PROTEIN KINASE"/>
    <property type="match status" value="1"/>
</dbReference>
<feature type="transmembrane region" description="Helical" evidence="9">
    <location>
        <begin position="6"/>
        <end position="24"/>
    </location>
</feature>
<feature type="coiled-coil region" evidence="8">
    <location>
        <begin position="232"/>
        <end position="302"/>
    </location>
</feature>
<feature type="modified residue" description="4-aspartylphosphate" evidence="7">
    <location>
        <position position="550"/>
    </location>
</feature>
<feature type="domain" description="Response regulatory" evidence="11">
    <location>
        <begin position="502"/>
        <end position="616"/>
    </location>
</feature>
<evidence type="ECO:0000256" key="4">
    <source>
        <dbReference type="ARBA" id="ARBA00022553"/>
    </source>
</evidence>
<keyword evidence="9" id="KW-1133">Transmembrane helix</keyword>
<dbReference type="InterPro" id="IPR003594">
    <property type="entry name" value="HATPase_dom"/>
</dbReference>
<dbReference type="CDD" id="cd00082">
    <property type="entry name" value="HisKA"/>
    <property type="match status" value="1"/>
</dbReference>
<evidence type="ECO:0000256" key="9">
    <source>
        <dbReference type="SAM" id="Phobius"/>
    </source>
</evidence>
<keyword evidence="9" id="KW-0472">Membrane</keyword>
<evidence type="ECO:0000256" key="5">
    <source>
        <dbReference type="ARBA" id="ARBA00022679"/>
    </source>
</evidence>
<name>A0A401JFH7_9PROT</name>
<accession>A0A401JFH7</accession>
<dbReference type="InterPro" id="IPR003661">
    <property type="entry name" value="HisK_dim/P_dom"/>
</dbReference>
<dbReference type="CDD" id="cd06225">
    <property type="entry name" value="HAMP"/>
    <property type="match status" value="1"/>
</dbReference>
<evidence type="ECO:0000256" key="6">
    <source>
        <dbReference type="ARBA" id="ARBA00022777"/>
    </source>
</evidence>
<evidence type="ECO:0000313" key="13">
    <source>
        <dbReference type="EMBL" id="GBL46344.1"/>
    </source>
</evidence>
<dbReference type="Pfam" id="PF00072">
    <property type="entry name" value="Response_reg"/>
    <property type="match status" value="1"/>
</dbReference>
<keyword evidence="6" id="KW-0418">Kinase</keyword>
<comment type="caution">
    <text evidence="13">The sequence shown here is derived from an EMBL/GenBank/DDBJ whole genome shotgun (WGS) entry which is preliminary data.</text>
</comment>
<dbReference type="InterPro" id="IPR036097">
    <property type="entry name" value="HisK_dim/P_sf"/>
</dbReference>
<dbReference type="InterPro" id="IPR019247">
    <property type="entry name" value="Histidine_kinase_BarA_N"/>
</dbReference>
<dbReference type="FunFam" id="3.30.565.10:FF:000049">
    <property type="entry name" value="Two-component sensor histidine kinase"/>
    <property type="match status" value="1"/>
</dbReference>
<comment type="subcellular location">
    <subcellularLocation>
        <location evidence="2">Membrane</location>
    </subcellularLocation>
</comment>
<dbReference type="SUPFAM" id="SSF47384">
    <property type="entry name" value="Homodimeric domain of signal transducing histidine kinase"/>
    <property type="match status" value="1"/>
</dbReference>
<dbReference type="SUPFAM" id="SSF52172">
    <property type="entry name" value="CheY-like"/>
    <property type="match status" value="1"/>
</dbReference>
<organism evidence="13 14">
    <name type="scientific">Sulfuriferula multivorans</name>
    <dbReference type="NCBI Taxonomy" id="1559896"/>
    <lineage>
        <taxon>Bacteria</taxon>
        <taxon>Pseudomonadati</taxon>
        <taxon>Pseudomonadota</taxon>
        <taxon>Betaproteobacteria</taxon>
        <taxon>Nitrosomonadales</taxon>
        <taxon>Sulfuricellaceae</taxon>
        <taxon>Sulfuriferula</taxon>
    </lineage>
</organism>
<feature type="domain" description="HAMP" evidence="12">
    <location>
        <begin position="181"/>
        <end position="233"/>
    </location>
</feature>
<dbReference type="SMART" id="SM00448">
    <property type="entry name" value="REC"/>
    <property type="match status" value="1"/>
</dbReference>
<dbReference type="Pfam" id="PF09984">
    <property type="entry name" value="sCache_4"/>
    <property type="match status" value="1"/>
</dbReference>
<dbReference type="Gene3D" id="3.30.565.10">
    <property type="entry name" value="Histidine kinase-like ATPase, C-terminal domain"/>
    <property type="match status" value="1"/>
</dbReference>
<dbReference type="GO" id="GO:0005886">
    <property type="term" value="C:plasma membrane"/>
    <property type="evidence" value="ECO:0007669"/>
    <property type="project" value="TreeGrafter"/>
</dbReference>
<dbReference type="Proteomes" id="UP000286806">
    <property type="component" value="Unassembled WGS sequence"/>
</dbReference>
<reference evidence="13 14" key="1">
    <citation type="journal article" date="2019" name="Front. Microbiol.">
        <title>Genomes of Neutrophilic Sulfur-Oxidizing Chemolithoautotrophs Representing 9 Proteobacterial Species From 8 Genera.</title>
        <authorList>
            <person name="Watanabe T."/>
            <person name="Kojima H."/>
            <person name="Umezawa K."/>
            <person name="Hori C."/>
            <person name="Takasuka T.E."/>
            <person name="Kato Y."/>
            <person name="Fukui M."/>
        </authorList>
    </citation>
    <scope>NUCLEOTIDE SEQUENCE [LARGE SCALE GENOMIC DNA]</scope>
    <source>
        <strain evidence="13 14">TTN</strain>
    </source>
</reference>
<dbReference type="AlphaFoldDB" id="A0A401JFH7"/>
<gene>
    <name evidence="13" type="ORF">SFMTTN_2157</name>
</gene>
<dbReference type="PROSITE" id="PS50109">
    <property type="entry name" value="HIS_KIN"/>
    <property type="match status" value="1"/>
</dbReference>
<dbReference type="PANTHER" id="PTHR43047:SF9">
    <property type="entry name" value="HISTIDINE KINASE"/>
    <property type="match status" value="1"/>
</dbReference>
<feature type="transmembrane region" description="Helical" evidence="9">
    <location>
        <begin position="158"/>
        <end position="177"/>
    </location>
</feature>
<dbReference type="GO" id="GO:0009927">
    <property type="term" value="F:histidine phosphotransfer kinase activity"/>
    <property type="evidence" value="ECO:0007669"/>
    <property type="project" value="TreeGrafter"/>
</dbReference>
<dbReference type="PRINTS" id="PR00344">
    <property type="entry name" value="BCTRLSENSOR"/>
</dbReference>
<keyword evidence="4 7" id="KW-0597">Phosphoprotein</keyword>
<feature type="domain" description="Histidine kinase" evidence="10">
    <location>
        <begin position="266"/>
        <end position="479"/>
    </location>
</feature>
<evidence type="ECO:0000256" key="1">
    <source>
        <dbReference type="ARBA" id="ARBA00000085"/>
    </source>
</evidence>
<dbReference type="InterPro" id="IPR001789">
    <property type="entry name" value="Sig_transdc_resp-reg_receiver"/>
</dbReference>
<keyword evidence="14" id="KW-1185">Reference proteome</keyword>
<dbReference type="SUPFAM" id="SSF158472">
    <property type="entry name" value="HAMP domain-like"/>
    <property type="match status" value="1"/>
</dbReference>
<comment type="catalytic activity">
    <reaction evidence="1">
        <text>ATP + protein L-histidine = ADP + protein N-phospho-L-histidine.</text>
        <dbReference type="EC" id="2.7.13.3"/>
    </reaction>
</comment>
<dbReference type="Gene3D" id="1.10.287.130">
    <property type="match status" value="1"/>
</dbReference>
<protein>
    <recommendedName>
        <fullName evidence="3">histidine kinase</fullName>
        <ecNumber evidence="3">2.7.13.3</ecNumber>
    </recommendedName>
</protein>
<dbReference type="Pfam" id="PF00672">
    <property type="entry name" value="HAMP"/>
    <property type="match status" value="1"/>
</dbReference>
<dbReference type="EC" id="2.7.13.3" evidence="3"/>
<evidence type="ECO:0000259" key="11">
    <source>
        <dbReference type="PROSITE" id="PS50110"/>
    </source>
</evidence>
<dbReference type="Pfam" id="PF00512">
    <property type="entry name" value="HisKA"/>
    <property type="match status" value="1"/>
</dbReference>
<evidence type="ECO:0000259" key="12">
    <source>
        <dbReference type="PROSITE" id="PS50885"/>
    </source>
</evidence>
<dbReference type="Gene3D" id="3.40.50.2300">
    <property type="match status" value="1"/>
</dbReference>
<dbReference type="InterPro" id="IPR011006">
    <property type="entry name" value="CheY-like_superfamily"/>
</dbReference>
<evidence type="ECO:0000313" key="14">
    <source>
        <dbReference type="Proteomes" id="UP000286806"/>
    </source>
</evidence>
<keyword evidence="8" id="KW-0175">Coiled coil</keyword>
<dbReference type="Gene3D" id="6.10.340.10">
    <property type="match status" value="1"/>
</dbReference>
<evidence type="ECO:0000256" key="8">
    <source>
        <dbReference type="SAM" id="Coils"/>
    </source>
</evidence>
<evidence type="ECO:0000256" key="2">
    <source>
        <dbReference type="ARBA" id="ARBA00004370"/>
    </source>
</evidence>
<evidence type="ECO:0000256" key="3">
    <source>
        <dbReference type="ARBA" id="ARBA00012438"/>
    </source>
</evidence>
<dbReference type="EMBL" id="BGOW01000017">
    <property type="protein sequence ID" value="GBL46344.1"/>
    <property type="molecule type" value="Genomic_DNA"/>
</dbReference>
<dbReference type="CDD" id="cd00156">
    <property type="entry name" value="REC"/>
    <property type="match status" value="1"/>
</dbReference>
<dbReference type="PROSITE" id="PS50110">
    <property type="entry name" value="RESPONSE_REGULATORY"/>
    <property type="match status" value="1"/>
</dbReference>
<keyword evidence="9" id="KW-0812">Transmembrane</keyword>
<dbReference type="SUPFAM" id="SSF55874">
    <property type="entry name" value="ATPase domain of HSP90 chaperone/DNA topoisomerase II/histidine kinase"/>
    <property type="match status" value="1"/>
</dbReference>
<dbReference type="PROSITE" id="PS50885">
    <property type="entry name" value="HAMP"/>
    <property type="match status" value="1"/>
</dbReference>